<accession>A0A420EFZ1</accession>
<dbReference type="Proteomes" id="UP000286482">
    <property type="component" value="Unassembled WGS sequence"/>
</dbReference>
<evidence type="ECO:0000256" key="1">
    <source>
        <dbReference type="ARBA" id="ARBA00004496"/>
    </source>
</evidence>
<organism evidence="8 9">
    <name type="scientific">Alginatibacterium sediminis</name>
    <dbReference type="NCBI Taxonomy" id="2164068"/>
    <lineage>
        <taxon>Bacteria</taxon>
        <taxon>Pseudomonadati</taxon>
        <taxon>Pseudomonadota</taxon>
        <taxon>Gammaproteobacteria</taxon>
        <taxon>Alteromonadales</taxon>
        <taxon>Alteromonadaceae</taxon>
        <taxon>Alginatibacterium</taxon>
    </lineage>
</organism>
<name>A0A420EFZ1_9ALTE</name>
<dbReference type="GO" id="GO:0005829">
    <property type="term" value="C:cytosol"/>
    <property type="evidence" value="ECO:0007669"/>
    <property type="project" value="TreeGrafter"/>
</dbReference>
<dbReference type="GO" id="GO:0016740">
    <property type="term" value="F:transferase activity"/>
    <property type="evidence" value="ECO:0007669"/>
    <property type="project" value="UniProtKB-KW"/>
</dbReference>
<comment type="subcellular location">
    <subcellularLocation>
        <location evidence="1">Cytoplasm</location>
    </subcellularLocation>
</comment>
<dbReference type="Pfam" id="PF00814">
    <property type="entry name" value="TsaD"/>
    <property type="match status" value="1"/>
</dbReference>
<evidence type="ECO:0000256" key="6">
    <source>
        <dbReference type="ARBA" id="ARBA00032446"/>
    </source>
</evidence>
<dbReference type="PANTHER" id="PTHR11735:SF11">
    <property type="entry name" value="TRNA THREONYLCARBAMOYLADENOSINE BIOSYNTHESIS PROTEIN TSAB"/>
    <property type="match status" value="1"/>
</dbReference>
<dbReference type="InterPro" id="IPR000905">
    <property type="entry name" value="Gcp-like_dom"/>
</dbReference>
<dbReference type="InterPro" id="IPR043129">
    <property type="entry name" value="ATPase_NBD"/>
</dbReference>
<dbReference type="FunFam" id="3.30.420.40:FF:000097">
    <property type="entry name" value="tRNA threonylcarbamoyladenosine biosynthesis protein TsaB"/>
    <property type="match status" value="1"/>
</dbReference>
<dbReference type="EMBL" id="RAQO01000004">
    <property type="protein sequence ID" value="RKF19574.1"/>
    <property type="molecule type" value="Genomic_DNA"/>
</dbReference>
<dbReference type="RefSeq" id="WP_120353579.1">
    <property type="nucleotide sequence ID" value="NZ_RAQO01000004.1"/>
</dbReference>
<dbReference type="AlphaFoldDB" id="A0A420EFZ1"/>
<evidence type="ECO:0000256" key="5">
    <source>
        <dbReference type="ARBA" id="ARBA00022694"/>
    </source>
</evidence>
<dbReference type="InterPro" id="IPR022496">
    <property type="entry name" value="T6A_TsaB"/>
</dbReference>
<evidence type="ECO:0000256" key="3">
    <source>
        <dbReference type="ARBA" id="ARBA00019012"/>
    </source>
</evidence>
<evidence type="ECO:0000259" key="7">
    <source>
        <dbReference type="Pfam" id="PF00814"/>
    </source>
</evidence>
<evidence type="ECO:0000256" key="4">
    <source>
        <dbReference type="ARBA" id="ARBA00022490"/>
    </source>
</evidence>
<gene>
    <name evidence="8" type="primary">tsaB</name>
    <name evidence="8" type="ORF">DBZ36_03670</name>
</gene>
<evidence type="ECO:0000256" key="2">
    <source>
        <dbReference type="ARBA" id="ARBA00010493"/>
    </source>
</evidence>
<dbReference type="OrthoDB" id="9809995at2"/>
<protein>
    <recommendedName>
        <fullName evidence="3">tRNA threonylcarbamoyladenosine biosynthesis protein TsaB</fullName>
    </recommendedName>
    <alternativeName>
        <fullName evidence="6">t(6)A37 threonylcarbamoyladenosine biosynthesis protein TsaB</fullName>
    </alternativeName>
</protein>
<dbReference type="CDD" id="cd24032">
    <property type="entry name" value="ASKHA_NBD_TsaB"/>
    <property type="match status" value="1"/>
</dbReference>
<dbReference type="GO" id="GO:0002949">
    <property type="term" value="P:tRNA threonylcarbamoyladenosine modification"/>
    <property type="evidence" value="ECO:0007669"/>
    <property type="project" value="InterPro"/>
</dbReference>
<reference evidence="8 9" key="1">
    <citation type="submission" date="2018-09" db="EMBL/GenBank/DDBJ databases">
        <authorList>
            <person name="Wang Z."/>
        </authorList>
    </citation>
    <scope>NUCLEOTIDE SEQUENCE [LARGE SCALE GENOMIC DNA]</scope>
    <source>
        <strain evidence="8 9">ALS 81</strain>
    </source>
</reference>
<comment type="caution">
    <text evidence="8">The sequence shown here is derived from an EMBL/GenBank/DDBJ whole genome shotgun (WGS) entry which is preliminary data.</text>
</comment>
<evidence type="ECO:0000313" key="8">
    <source>
        <dbReference type="EMBL" id="RKF19574.1"/>
    </source>
</evidence>
<keyword evidence="5" id="KW-0819">tRNA processing</keyword>
<sequence length="232" mass="25001">MNPTNNPSLLVIDTATEYCSAALLHDGATSSREQLAPRDHTKLILPFVHALLQERSLKLQDLDAIVFGQGPGSFTGVRISIAAAQGLAFGANLPLIGVSNLQAMAQQAYNEHACDRCLVAIDARMGEVYWGEYLSSDGLMQNLGEEKVIAPALIVGDASPGHYAGTGWQSYTAVLGERYTQALDSQVLYPKAESMISAAKAKWAKQDLLDPSTAEPVYLRNTVTWKKLPGRA</sequence>
<evidence type="ECO:0000313" key="9">
    <source>
        <dbReference type="Proteomes" id="UP000286482"/>
    </source>
</evidence>
<keyword evidence="4" id="KW-0963">Cytoplasm</keyword>
<dbReference type="SUPFAM" id="SSF53067">
    <property type="entry name" value="Actin-like ATPase domain"/>
    <property type="match status" value="2"/>
</dbReference>
<dbReference type="NCBIfam" id="TIGR03725">
    <property type="entry name" value="T6A_YeaZ"/>
    <property type="match status" value="1"/>
</dbReference>
<feature type="domain" description="Gcp-like" evidence="7">
    <location>
        <begin position="35"/>
        <end position="162"/>
    </location>
</feature>
<proteinExistence type="inferred from homology"/>
<keyword evidence="9" id="KW-1185">Reference proteome</keyword>
<dbReference type="Gene3D" id="3.30.420.40">
    <property type="match status" value="2"/>
</dbReference>
<comment type="similarity">
    <text evidence="2">Belongs to the KAE1 / TsaD family. TsaB subfamily.</text>
</comment>
<dbReference type="PANTHER" id="PTHR11735">
    <property type="entry name" value="TRNA N6-ADENOSINE THREONYLCARBAMOYLTRANSFERASE"/>
    <property type="match status" value="1"/>
</dbReference>
<keyword evidence="8" id="KW-0808">Transferase</keyword>